<protein>
    <submittedName>
        <fullName evidence="1">Uncharacterized protein</fullName>
    </submittedName>
</protein>
<gene>
    <name evidence="1" type="ORF">GKS16_01490</name>
</gene>
<dbReference type="Proteomes" id="UP000483839">
    <property type="component" value="Unassembled WGS sequence"/>
</dbReference>
<accession>A0A6L6G6W8</accession>
<evidence type="ECO:0000313" key="2">
    <source>
        <dbReference type="Proteomes" id="UP000483839"/>
    </source>
</evidence>
<dbReference type="AlphaFoldDB" id="A0A6L6G6W8"/>
<reference evidence="1 2" key="1">
    <citation type="submission" date="2019-11" db="EMBL/GenBank/DDBJ databases">
        <title>Streptococcus uberis isolated from clinical mastitis cases on a southeastern Queensland dairy.</title>
        <authorList>
            <person name="Workentine M.L."/>
            <person name="Price R."/>
            <person name="Olchowy T."/>
        </authorList>
    </citation>
    <scope>NUCLEOTIDE SEQUENCE [LARGE SCALE GENOMIC DNA]</scope>
    <source>
        <strain evidence="1 2">OLC4459-A17</strain>
    </source>
</reference>
<name>A0A6L6G6W8_STRUB</name>
<proteinExistence type="predicted"/>
<comment type="caution">
    <text evidence="1">The sequence shown here is derived from an EMBL/GenBank/DDBJ whole genome shotgun (WGS) entry which is preliminary data.</text>
</comment>
<sequence length="79" mass="9220">MSKEYNDFNRQKVARLEYEELAPNQPTYIGKGKKKIEIGTVREVVTDDFGQKAYVIQSEDKKEVSVCKMVYYHKKVVSI</sequence>
<dbReference type="RefSeq" id="WP_154617084.1">
    <property type="nucleotide sequence ID" value="NZ_JADFAY010000013.1"/>
</dbReference>
<organism evidence="1 2">
    <name type="scientific">Streptococcus uberis</name>
    <dbReference type="NCBI Taxonomy" id="1349"/>
    <lineage>
        <taxon>Bacteria</taxon>
        <taxon>Bacillati</taxon>
        <taxon>Bacillota</taxon>
        <taxon>Bacilli</taxon>
        <taxon>Lactobacillales</taxon>
        <taxon>Streptococcaceae</taxon>
        <taxon>Streptococcus</taxon>
    </lineage>
</organism>
<dbReference type="EMBL" id="WLXI01000008">
    <property type="protein sequence ID" value="MTD00958.1"/>
    <property type="molecule type" value="Genomic_DNA"/>
</dbReference>
<evidence type="ECO:0000313" key="1">
    <source>
        <dbReference type="EMBL" id="MTD00958.1"/>
    </source>
</evidence>